<comment type="caution">
    <text evidence="1">The sequence shown here is derived from an EMBL/GenBank/DDBJ whole genome shotgun (WGS) entry which is preliminary data.</text>
</comment>
<reference evidence="4" key="2">
    <citation type="journal article" date="2019" name="Int. J. Syst. Evol. Microbiol.">
        <title>The Global Catalogue of Microorganisms (GCM) 10K type strain sequencing project: providing services to taxonomists for standard genome sequencing and annotation.</title>
        <authorList>
            <consortium name="The Broad Institute Genomics Platform"/>
            <consortium name="The Broad Institute Genome Sequencing Center for Infectious Disease"/>
            <person name="Wu L."/>
            <person name="Ma J."/>
        </authorList>
    </citation>
    <scope>NUCLEOTIDE SEQUENCE [LARGE SCALE GENOMIC DNA]</scope>
    <source>
        <strain evidence="4">NBRC 107715</strain>
    </source>
</reference>
<dbReference type="AlphaFoldDB" id="A0A512JDH6"/>
<dbReference type="OrthoDB" id="8009321at2"/>
<accession>A0A512JDH6</accession>
<sequence>MITEPSKAYIVLPFERIGTTIGARQVLIFDEPGKAHACAEALSLRMSGVAIVERTVDEETGAEEDRLLAAGGAVPPFLQGPAHWTMRLH</sequence>
<reference evidence="2" key="4">
    <citation type="submission" date="2023-01" db="EMBL/GenBank/DDBJ databases">
        <title>Draft genome sequence of Methylobacterium oxalidis strain NBRC 107715.</title>
        <authorList>
            <person name="Sun Q."/>
            <person name="Mori K."/>
        </authorList>
    </citation>
    <scope>NUCLEOTIDE SEQUENCE</scope>
    <source>
        <strain evidence="2">NBRC 107715</strain>
    </source>
</reference>
<evidence type="ECO:0000313" key="3">
    <source>
        <dbReference type="Proteomes" id="UP000321960"/>
    </source>
</evidence>
<protein>
    <submittedName>
        <fullName evidence="1">Uncharacterized protein</fullName>
    </submittedName>
</protein>
<reference evidence="1 3" key="3">
    <citation type="submission" date="2019-07" db="EMBL/GenBank/DDBJ databases">
        <title>Whole genome shotgun sequence of Methylobacterium oxalidis NBRC 107715.</title>
        <authorList>
            <person name="Hosoyama A."/>
            <person name="Uohara A."/>
            <person name="Ohji S."/>
            <person name="Ichikawa N."/>
        </authorList>
    </citation>
    <scope>NUCLEOTIDE SEQUENCE [LARGE SCALE GENOMIC DNA]</scope>
    <source>
        <strain evidence="1 3">NBRC 107715</strain>
    </source>
</reference>
<evidence type="ECO:0000313" key="2">
    <source>
        <dbReference type="EMBL" id="GLS67314.1"/>
    </source>
</evidence>
<proteinExistence type="predicted"/>
<dbReference type="Proteomes" id="UP000321960">
    <property type="component" value="Unassembled WGS sequence"/>
</dbReference>
<name>A0A512JDH6_9HYPH</name>
<keyword evidence="4" id="KW-1185">Reference proteome</keyword>
<dbReference type="RefSeq" id="WP_147029389.1">
    <property type="nucleotide sequence ID" value="NZ_BJZU01000232.1"/>
</dbReference>
<organism evidence="1 3">
    <name type="scientific">Methylobacterium oxalidis</name>
    <dbReference type="NCBI Taxonomy" id="944322"/>
    <lineage>
        <taxon>Bacteria</taxon>
        <taxon>Pseudomonadati</taxon>
        <taxon>Pseudomonadota</taxon>
        <taxon>Alphaproteobacteria</taxon>
        <taxon>Hyphomicrobiales</taxon>
        <taxon>Methylobacteriaceae</taxon>
        <taxon>Methylobacterium</taxon>
    </lineage>
</organism>
<evidence type="ECO:0000313" key="1">
    <source>
        <dbReference type="EMBL" id="GEP08014.1"/>
    </source>
</evidence>
<dbReference type="EMBL" id="BJZU01000232">
    <property type="protein sequence ID" value="GEP08014.1"/>
    <property type="molecule type" value="Genomic_DNA"/>
</dbReference>
<evidence type="ECO:0000313" key="4">
    <source>
        <dbReference type="Proteomes" id="UP001156856"/>
    </source>
</evidence>
<dbReference type="EMBL" id="BSPK01000111">
    <property type="protein sequence ID" value="GLS67314.1"/>
    <property type="molecule type" value="Genomic_DNA"/>
</dbReference>
<gene>
    <name evidence="2" type="ORF">GCM10007888_56970</name>
    <name evidence="1" type="ORF">MOX02_60520</name>
</gene>
<dbReference type="Proteomes" id="UP001156856">
    <property type="component" value="Unassembled WGS sequence"/>
</dbReference>
<reference evidence="2" key="1">
    <citation type="journal article" date="2014" name="Int. J. Syst. Evol. Microbiol.">
        <title>Complete genome of a new Firmicutes species belonging to the dominant human colonic microbiota ('Ruminococcus bicirculans') reveals two chromosomes and a selective capacity to utilize plant glucans.</title>
        <authorList>
            <consortium name="NISC Comparative Sequencing Program"/>
            <person name="Wegmann U."/>
            <person name="Louis P."/>
            <person name="Goesmann A."/>
            <person name="Henrissat B."/>
            <person name="Duncan S.H."/>
            <person name="Flint H.J."/>
        </authorList>
    </citation>
    <scope>NUCLEOTIDE SEQUENCE</scope>
    <source>
        <strain evidence="2">NBRC 107715</strain>
    </source>
</reference>